<dbReference type="AlphaFoldDB" id="W9GSV3"/>
<dbReference type="Pfam" id="PF01674">
    <property type="entry name" value="Lipase_2"/>
    <property type="match status" value="1"/>
</dbReference>
<dbReference type="PANTHER" id="PTHR32015:SF1">
    <property type="entry name" value="LIPASE"/>
    <property type="match status" value="1"/>
</dbReference>
<dbReference type="GO" id="GO:0016298">
    <property type="term" value="F:lipase activity"/>
    <property type="evidence" value="ECO:0007669"/>
    <property type="project" value="TreeGrafter"/>
</dbReference>
<proteinExistence type="predicted"/>
<sequence>MNLFPLDFEPNLTGFGGDRTKNRTEHREAITRTPVILVHGNAGHSAHPKWGMEIMRDFLKNHAQYDDCEIWAMDHLGENNTDLDLNDPHRNHITQFRIFVDRVRDYLGVSKVDFIAHSLGCGMVNGYLRGLQPNGQWSDGDNRLDAVSTFVSLAGATYGLGIAGIGEFRSGSRFEIDSHKLRDVIDDTPGGSNDPSAQEADDPSWKRSTSLDDSGVRYVAIIAKNDFVDAQQRNTGRREGADLNKGFDLGGGVEGHEKIIKSRTVFDAFRGHLNKTPPDGQVTIHVDKDDGSYGSGLEITVTTTPDPVPVDYTAERITRRFNAGYIERLVADVRTGTLASGDALALGSDGQWEVIFRAARAKRVQRAYGVDITLPEVEIRPAEPRFRDSLQVSAKTTRGVAYHSRDLETWVAEAALTIDRTTTVSFIAIDSDGVASPVVSRAYEKIVPWTDRQTATLTEHFLAGRLSTNQYVALGLELGFNAVVTLYRFGDRWTTDPEAPRTIRSVPLPAGVPAAVLAAGGTTIRADKPSGDHAEAFDVTISASGPGGGTVTVHYTEDGSDPSDRNNPQRHSFETAKAFMIRGNGHHAILCYAEDRRGNGIFETFAWSVDDQNYPETGIAPSLGGVYGRGVTVTLSPSETCAWTKYTLDGTEPDENTGTDYSGPIAINGTATLRFRSKDLQGHTEPVKTAAFSIVPETHKAVIASDPDKDGHVRANADSTDAVIGTFRNLAIGTRSDKDSRAILHFDTSALPDNITVTRAYLEIEPHSVAGDFRTGGTMIAVDVKRGHFGSSRGLQGHDWGAKATAETVARIGHLAPGANASSDFSEQGRDAIDPSGITQIRLRTEPRGRSPFGCVFLKGGAGARLVVEYS</sequence>
<keyword evidence="4" id="KW-1185">Reference proteome</keyword>
<comment type="caution">
    <text evidence="3">The sequence shown here is derived from an EMBL/GenBank/DDBJ whole genome shotgun (WGS) entry which is preliminary data.</text>
</comment>
<dbReference type="GO" id="GO:0016042">
    <property type="term" value="P:lipid catabolic process"/>
    <property type="evidence" value="ECO:0007669"/>
    <property type="project" value="InterPro"/>
</dbReference>
<dbReference type="PANTHER" id="PTHR32015">
    <property type="entry name" value="FASTING INDUCED LIPASE"/>
    <property type="match status" value="1"/>
</dbReference>
<reference evidence="3 4" key="1">
    <citation type="submission" date="2013-08" db="EMBL/GenBank/DDBJ databases">
        <title>The genome sequence of Skermanella stibiiresistens.</title>
        <authorList>
            <person name="Zhu W."/>
            <person name="Wang G."/>
        </authorList>
    </citation>
    <scope>NUCLEOTIDE SEQUENCE [LARGE SCALE GENOMIC DNA]</scope>
    <source>
        <strain evidence="3 4">SB22</strain>
    </source>
</reference>
<organism evidence="3 4">
    <name type="scientific">Skermanella stibiiresistens SB22</name>
    <dbReference type="NCBI Taxonomy" id="1385369"/>
    <lineage>
        <taxon>Bacteria</taxon>
        <taxon>Pseudomonadati</taxon>
        <taxon>Pseudomonadota</taxon>
        <taxon>Alphaproteobacteria</taxon>
        <taxon>Rhodospirillales</taxon>
        <taxon>Azospirillaceae</taxon>
        <taxon>Skermanella</taxon>
    </lineage>
</organism>
<accession>W9GSV3</accession>
<dbReference type="OrthoDB" id="5379213at2"/>
<dbReference type="SUPFAM" id="SSF53474">
    <property type="entry name" value="alpha/beta-Hydrolases"/>
    <property type="match status" value="1"/>
</dbReference>
<feature type="region of interest" description="Disordered" evidence="1">
    <location>
        <begin position="183"/>
        <end position="210"/>
    </location>
</feature>
<dbReference type="Proteomes" id="UP000019486">
    <property type="component" value="Unassembled WGS sequence"/>
</dbReference>
<dbReference type="Gene3D" id="3.40.50.1820">
    <property type="entry name" value="alpha/beta hydrolase"/>
    <property type="match status" value="1"/>
</dbReference>
<gene>
    <name evidence="3" type="ORF">N825_36035</name>
</gene>
<evidence type="ECO:0000313" key="3">
    <source>
        <dbReference type="EMBL" id="EWY35741.1"/>
    </source>
</evidence>
<evidence type="ECO:0000313" key="4">
    <source>
        <dbReference type="Proteomes" id="UP000019486"/>
    </source>
</evidence>
<dbReference type="InterPro" id="IPR002918">
    <property type="entry name" value="Lipase_EstA/Esterase_EstB"/>
</dbReference>
<dbReference type="Pfam" id="PF13290">
    <property type="entry name" value="CHB_HEX_C_1"/>
    <property type="match status" value="1"/>
</dbReference>
<dbReference type="EMBL" id="AVFL01000074">
    <property type="protein sequence ID" value="EWY35741.1"/>
    <property type="molecule type" value="Genomic_DNA"/>
</dbReference>
<evidence type="ECO:0000259" key="2">
    <source>
        <dbReference type="Pfam" id="PF13290"/>
    </source>
</evidence>
<dbReference type="InterPro" id="IPR029058">
    <property type="entry name" value="AB_hydrolase_fold"/>
</dbReference>
<name>W9GSV3_9PROT</name>
<dbReference type="RefSeq" id="WP_037462117.1">
    <property type="nucleotide sequence ID" value="NZ_AVFL01000074.1"/>
</dbReference>
<dbReference type="InterPro" id="IPR059177">
    <property type="entry name" value="GH29D-like_dom"/>
</dbReference>
<dbReference type="STRING" id="1385369.N825_36035"/>
<evidence type="ECO:0000256" key="1">
    <source>
        <dbReference type="SAM" id="MobiDB-lite"/>
    </source>
</evidence>
<protein>
    <recommendedName>
        <fullName evidence="2">GH29D-like beta-sandwich domain-containing protein</fullName>
    </recommendedName>
</protein>
<feature type="domain" description="GH29D-like beta-sandwich" evidence="2">
    <location>
        <begin position="624"/>
        <end position="689"/>
    </location>
</feature>
<dbReference type="PATRIC" id="fig|1385369.3.peg.7200"/>